<protein>
    <submittedName>
        <fullName evidence="2">Uncharacterized protein</fullName>
    </submittedName>
</protein>
<evidence type="ECO:0000256" key="1">
    <source>
        <dbReference type="SAM" id="MobiDB-lite"/>
    </source>
</evidence>
<feature type="region of interest" description="Disordered" evidence="1">
    <location>
        <begin position="816"/>
        <end position="856"/>
    </location>
</feature>
<comment type="caution">
    <text evidence="2">The sequence shown here is derived from an EMBL/GenBank/DDBJ whole genome shotgun (WGS) entry which is preliminary data.</text>
</comment>
<dbReference type="OrthoDB" id="6576970at2"/>
<reference evidence="2 3" key="1">
    <citation type="submission" date="2019-03" db="EMBL/GenBank/DDBJ databases">
        <title>Genomic Encyclopedia of Type Strains, Phase IV (KMG-IV): sequencing the most valuable type-strain genomes for metagenomic binning, comparative biology and taxonomic classification.</title>
        <authorList>
            <person name="Goeker M."/>
        </authorList>
    </citation>
    <scope>NUCLEOTIDE SEQUENCE [LARGE SCALE GENOMIC DNA]</scope>
    <source>
        <strain evidence="2 3">DSM 25059</strain>
    </source>
</reference>
<dbReference type="RefSeq" id="WP_133495505.1">
    <property type="nucleotide sequence ID" value="NZ_BMLU01000005.1"/>
</dbReference>
<dbReference type="AlphaFoldDB" id="A0A4V3BTK3"/>
<evidence type="ECO:0000313" key="3">
    <source>
        <dbReference type="Proteomes" id="UP000295493"/>
    </source>
</evidence>
<sequence length="856" mass="93865">MSLGLCLTNLAAKKVISQKRADEFRALYDDLVAQYEPDLGRAAAESKATEVTMAAIVEGFDNSKRQKLLIAKAQADAITMVRNNSRAGEPLSARATMGLLAHDDKVPVPSAEKLREVIRGRSHAMVADILAKHRRTMTGDLRNKADADAMGRAIFGDASDLNAREMADAWTRAAEYLRGAFNAAGGNIAKREDWALPQIHDGMAAREAGKGSAAYDAALAAKRAATEANDSAAARAAQKAMNDASFAAWRDFTLPLLDREKMLDDVTGAPMKPEKLDAVLRDVWDSIASEGWADREPGQVGSSMLGNRRAERRVLHFAGYDSWKGYAEKFGGRHNIFEAMNAHIDGMARDIALMRVLGPNPDASIRFLKDSLAKSVQENGDRRAINNIDHGPKQLQRLYDAYTGVANRPEKKGVALGFSIVKSQQVAAKLGGAFLSTASDFGSTMFTAGFNRTPIMGTLARYTKMLNPLDEGDRRLAVRLGLVAEEWSRVGAATERYTGEELTHEVSRRMADFVLRASYLSAHTQHLRWAFGMENLSHVVQMRDRAFGNLDAGYQRTLQRYGIGEKAWDAIRRTETRTERGSDWIFPEDIKDSAAADALMEMILTETDYAVPTPGLRTQAVMSWVPRGTWVGEIARSTFLFKGFPLSILMLHGRRMMDQQGAFNKAMYGLTLMGLLTAGGALSIQLKELSKGKDARPMDDRRFLGAAVLQGGGLGIIGDFLGSDENRFGGGFAETLVGPAAQTFSNVKSATIDNVIAWLDGDEKTKPNAGKDFAKIVRQEVPGSSLWYTRLVYERLLSDQVQRWLDPDADKAFKRLQRKAEQQGQPYFSAPGSGLSDIRAPDFDNAMEAPPPQPAQ</sequence>
<name>A0A4V3BTK3_9SPHN</name>
<dbReference type="EMBL" id="SNWD01000005">
    <property type="protein sequence ID" value="TDN82968.1"/>
    <property type="molecule type" value="Genomic_DNA"/>
</dbReference>
<dbReference type="Proteomes" id="UP000295493">
    <property type="component" value="Unassembled WGS sequence"/>
</dbReference>
<keyword evidence="3" id="KW-1185">Reference proteome</keyword>
<accession>A0A4V3BTK3</accession>
<proteinExistence type="predicted"/>
<evidence type="ECO:0000313" key="2">
    <source>
        <dbReference type="EMBL" id="TDN82968.1"/>
    </source>
</evidence>
<organism evidence="2 3">
    <name type="scientific">Stakelama pacifica</name>
    <dbReference type="NCBI Taxonomy" id="517720"/>
    <lineage>
        <taxon>Bacteria</taxon>
        <taxon>Pseudomonadati</taxon>
        <taxon>Pseudomonadota</taxon>
        <taxon>Alphaproteobacteria</taxon>
        <taxon>Sphingomonadales</taxon>
        <taxon>Sphingomonadaceae</taxon>
        <taxon>Stakelama</taxon>
    </lineage>
</organism>
<gene>
    <name evidence="2" type="ORF">EV664_105166</name>
</gene>